<protein>
    <submittedName>
        <fullName evidence="2">Putative lipoprotein with Yx(FWY)xxD motif</fullName>
    </submittedName>
</protein>
<feature type="region of interest" description="Disordered" evidence="1">
    <location>
        <begin position="170"/>
        <end position="200"/>
    </location>
</feature>
<accession>A0A3N4V1T1</accession>
<keyword evidence="2" id="KW-0449">Lipoprotein</keyword>
<feature type="region of interest" description="Disordered" evidence="1">
    <location>
        <begin position="29"/>
        <end position="60"/>
    </location>
</feature>
<comment type="caution">
    <text evidence="2">The sequence shown here is derived from an EMBL/GenBank/DDBJ whole genome shotgun (WGS) entry which is preliminary data.</text>
</comment>
<dbReference type="EMBL" id="RKQN01000003">
    <property type="protein sequence ID" value="RPE76932.1"/>
    <property type="molecule type" value="Genomic_DNA"/>
</dbReference>
<evidence type="ECO:0000313" key="3">
    <source>
        <dbReference type="Proteomes" id="UP000269708"/>
    </source>
</evidence>
<evidence type="ECO:0000256" key="1">
    <source>
        <dbReference type="SAM" id="MobiDB-lite"/>
    </source>
</evidence>
<dbReference type="PANTHER" id="PTHR39335">
    <property type="entry name" value="BLL4220 PROTEIN"/>
    <property type="match status" value="1"/>
</dbReference>
<dbReference type="OrthoDB" id="9800666at2"/>
<evidence type="ECO:0000313" key="2">
    <source>
        <dbReference type="EMBL" id="RPE76932.1"/>
    </source>
</evidence>
<dbReference type="AlphaFoldDB" id="A0A3N4V1T1"/>
<sequence length="200" mass="20966">MITQLPLRAVALASAVLLLVACQERRAVDDTRAQREAGPSTRPAPSGDPVEGTSMEAASGEAPLQLAMSRTAPGHVVDNSGAAVYALEGNRDGNKCDPRCEEVWPPVIARTQRPQAGVGIDGGRLGVVPRADGTLQATYGGQPLYRYSGDGGTGRTSGHGVRDQWGRWSLLGLDGQPLPDASPQPGREAGRAERPARQAR</sequence>
<proteinExistence type="predicted"/>
<organism evidence="2 3">
    <name type="scientific">Vulcaniibacterium tengchongense</name>
    <dbReference type="NCBI Taxonomy" id="1273429"/>
    <lineage>
        <taxon>Bacteria</taxon>
        <taxon>Pseudomonadati</taxon>
        <taxon>Pseudomonadota</taxon>
        <taxon>Gammaproteobacteria</taxon>
        <taxon>Lysobacterales</taxon>
        <taxon>Lysobacteraceae</taxon>
        <taxon>Vulcaniibacterium</taxon>
    </lineage>
</organism>
<dbReference type="RefSeq" id="WP_158635685.1">
    <property type="nucleotide sequence ID" value="NZ_RKQN01000003.1"/>
</dbReference>
<dbReference type="GO" id="GO:0043448">
    <property type="term" value="P:alkane catabolic process"/>
    <property type="evidence" value="ECO:0007669"/>
    <property type="project" value="TreeGrafter"/>
</dbReference>
<name>A0A3N4V1T1_9GAMM</name>
<reference evidence="2 3" key="1">
    <citation type="submission" date="2018-11" db="EMBL/GenBank/DDBJ databases">
        <title>Genomic Encyclopedia of Type Strains, Phase IV (KMG-IV): sequencing the most valuable type-strain genomes for metagenomic binning, comparative biology and taxonomic classification.</title>
        <authorList>
            <person name="Goeker M."/>
        </authorList>
    </citation>
    <scope>NUCLEOTIDE SEQUENCE [LARGE SCALE GENOMIC DNA]</scope>
    <source>
        <strain evidence="2 3">DSM 25623</strain>
    </source>
</reference>
<dbReference type="PANTHER" id="PTHR39335:SF1">
    <property type="entry name" value="BLL4220 PROTEIN"/>
    <property type="match status" value="1"/>
</dbReference>
<dbReference type="Proteomes" id="UP000269708">
    <property type="component" value="Unassembled WGS sequence"/>
</dbReference>
<dbReference type="InterPro" id="IPR005297">
    <property type="entry name" value="Lipoprotein_repeat"/>
</dbReference>
<gene>
    <name evidence="2" type="ORF">EDC50_2184</name>
</gene>
<feature type="compositionally biased region" description="Basic and acidic residues" evidence="1">
    <location>
        <begin position="188"/>
        <end position="200"/>
    </location>
</feature>
<dbReference type="Pfam" id="PF03640">
    <property type="entry name" value="Lipoprotein_15"/>
    <property type="match status" value="1"/>
</dbReference>
<keyword evidence="3" id="KW-1185">Reference proteome</keyword>